<keyword evidence="1" id="KW-0472">Membrane</keyword>
<keyword evidence="1" id="KW-0812">Transmembrane</keyword>
<gene>
    <name evidence="3" type="ORF">J0M35_04745</name>
</gene>
<evidence type="ECO:0000259" key="2">
    <source>
        <dbReference type="Pfam" id="PF02517"/>
    </source>
</evidence>
<dbReference type="InterPro" id="IPR003675">
    <property type="entry name" value="Rce1/LyrA-like_dom"/>
</dbReference>
<keyword evidence="1" id="KW-1133">Transmembrane helix</keyword>
<reference evidence="3" key="1">
    <citation type="submission" date="2021-02" db="EMBL/GenBank/DDBJ databases">
        <title>Genome-Resolved Metagenomics of a Microbial Community Performing Photosynthetic Biological Nutrient Removal.</title>
        <authorList>
            <person name="Mcdaniel E.A."/>
        </authorList>
    </citation>
    <scope>NUCLEOTIDE SEQUENCE</scope>
    <source>
        <strain evidence="3">UWPOB_OBS1</strain>
    </source>
</reference>
<feature type="transmembrane region" description="Helical" evidence="1">
    <location>
        <begin position="37"/>
        <end position="55"/>
    </location>
</feature>
<feature type="transmembrane region" description="Helical" evidence="1">
    <location>
        <begin position="241"/>
        <end position="266"/>
    </location>
</feature>
<accession>A0A8J7P9B8</accession>
<feature type="transmembrane region" description="Helical" evidence="1">
    <location>
        <begin position="6"/>
        <end position="25"/>
    </location>
</feature>
<feature type="transmembrane region" description="Helical" evidence="1">
    <location>
        <begin position="422"/>
        <end position="444"/>
    </location>
</feature>
<dbReference type="PANTHER" id="PTHR43592">
    <property type="entry name" value="CAAX AMINO TERMINAL PROTEASE"/>
    <property type="match status" value="1"/>
</dbReference>
<dbReference type="Proteomes" id="UP000664277">
    <property type="component" value="Unassembled WGS sequence"/>
</dbReference>
<dbReference type="AlphaFoldDB" id="A0A8J7P9B8"/>
<feature type="transmembrane region" description="Helical" evidence="1">
    <location>
        <begin position="370"/>
        <end position="396"/>
    </location>
</feature>
<organism evidence="3 4">
    <name type="scientific">Candidatus Obscuribacter phosphatis</name>
    <dbReference type="NCBI Taxonomy" id="1906157"/>
    <lineage>
        <taxon>Bacteria</taxon>
        <taxon>Bacillati</taxon>
        <taxon>Candidatus Melainabacteria</taxon>
        <taxon>Candidatus Obscuribacterales</taxon>
        <taxon>Candidatus Obscuribacteraceae</taxon>
        <taxon>Candidatus Obscuribacter</taxon>
    </lineage>
</organism>
<proteinExistence type="predicted"/>
<protein>
    <submittedName>
        <fullName evidence="3">CPBP family intramembrane metalloprotease</fullName>
    </submittedName>
</protein>
<dbReference type="GO" id="GO:0008237">
    <property type="term" value="F:metallopeptidase activity"/>
    <property type="evidence" value="ECO:0007669"/>
    <property type="project" value="UniProtKB-KW"/>
</dbReference>
<evidence type="ECO:0000313" key="3">
    <source>
        <dbReference type="EMBL" id="MBN8659647.1"/>
    </source>
</evidence>
<keyword evidence="3" id="KW-0482">Metalloprotease</keyword>
<dbReference type="EMBL" id="JAFLCK010000004">
    <property type="protein sequence ID" value="MBN8659647.1"/>
    <property type="molecule type" value="Genomic_DNA"/>
</dbReference>
<feature type="transmembrane region" description="Helical" evidence="1">
    <location>
        <begin position="456"/>
        <end position="472"/>
    </location>
</feature>
<name>A0A8J7P9B8_9BACT</name>
<evidence type="ECO:0000313" key="4">
    <source>
        <dbReference type="Proteomes" id="UP000664277"/>
    </source>
</evidence>
<feature type="transmembrane region" description="Helical" evidence="1">
    <location>
        <begin position="290"/>
        <end position="312"/>
    </location>
</feature>
<feature type="transmembrane region" description="Helical" evidence="1">
    <location>
        <begin position="324"/>
        <end position="349"/>
    </location>
</feature>
<keyword evidence="3" id="KW-0645">Protease</keyword>
<feature type="transmembrane region" description="Helical" evidence="1">
    <location>
        <begin position="478"/>
        <end position="493"/>
    </location>
</feature>
<keyword evidence="3" id="KW-0378">Hydrolase</keyword>
<dbReference type="Pfam" id="PF02517">
    <property type="entry name" value="Rce1-like"/>
    <property type="match status" value="1"/>
</dbReference>
<dbReference type="GO" id="GO:0080120">
    <property type="term" value="P:CAAX-box protein maturation"/>
    <property type="evidence" value="ECO:0007669"/>
    <property type="project" value="UniProtKB-ARBA"/>
</dbReference>
<dbReference type="GO" id="GO:0004175">
    <property type="term" value="F:endopeptidase activity"/>
    <property type="evidence" value="ECO:0007669"/>
    <property type="project" value="UniProtKB-ARBA"/>
</dbReference>
<feature type="domain" description="CAAX prenyl protease 2/Lysostaphin resistance protein A-like" evidence="2">
    <location>
        <begin position="424"/>
        <end position="511"/>
    </location>
</feature>
<sequence length="523" mass="57219">MFSVDNISQALQVLVVLLACVAFFARETDFKVITFRSLLAAATTLVVVVLGQTLIKRESQDRSGSTMDLAQVEFCMRLYSAIKSLSGTFDDMPGSAEVTGKFSEEADRIKEQARKAMSLAADKDSKSFMLCLKKAVLLGEVGGKGSVAEVKELVNRIKLAKVEKPELAILGSELIDKLYLKRSLNKSEVETYAQFVEGKVPAGWFRDVTRVELYRVAGMKAEADKALNRYNQAASSFVQKILLTFFTALVCGLVGLVVLIVQLFLIPRNISQGPALEEIKAPINYGFEKVFAVFVFWLALECMISPVIVNVARPLKGLGMNSNTIALITMVIYLMNNVPSLLLVWLLCLRGTGIKFVDAVKLKFKTPRRGWFGLVLAGVLTWCACLPLVLVGSALAKGYLNSNGSSNPILAVVMEAARNGDAFTSVLFVIALGVLPALCEETLFRGFLYTSLRTKLSAFLSMIISAAVFAGIHLDQGAFIQLFVLGFVFAFVFERTRSLIPSMVAHCMWNSGTFFVISSIFGS</sequence>
<evidence type="ECO:0000256" key="1">
    <source>
        <dbReference type="SAM" id="Phobius"/>
    </source>
</evidence>
<comment type="caution">
    <text evidence="3">The sequence shown here is derived from an EMBL/GenBank/DDBJ whole genome shotgun (WGS) entry which is preliminary data.</text>
</comment>
<dbReference type="PANTHER" id="PTHR43592:SF15">
    <property type="entry name" value="CAAX AMINO TERMINAL PROTEASE FAMILY PROTEIN"/>
    <property type="match status" value="1"/>
</dbReference>